<keyword evidence="2" id="KW-1185">Reference proteome</keyword>
<evidence type="ECO:0000313" key="2">
    <source>
        <dbReference type="Proteomes" id="UP000314294"/>
    </source>
</evidence>
<accession>A0A4Z2I0M6</accession>
<protein>
    <submittedName>
        <fullName evidence="1">Uncharacterized protein</fullName>
    </submittedName>
</protein>
<gene>
    <name evidence="1" type="ORF">EYF80_018439</name>
</gene>
<comment type="caution">
    <text evidence="1">The sequence shown here is derived from an EMBL/GenBank/DDBJ whole genome shotgun (WGS) entry which is preliminary data.</text>
</comment>
<dbReference type="AlphaFoldDB" id="A0A4Z2I0M6"/>
<name>A0A4Z2I0M6_9TELE</name>
<evidence type="ECO:0000313" key="1">
    <source>
        <dbReference type="EMBL" id="TNN71361.1"/>
    </source>
</evidence>
<organism evidence="1 2">
    <name type="scientific">Liparis tanakae</name>
    <name type="common">Tanaka's snailfish</name>
    <dbReference type="NCBI Taxonomy" id="230148"/>
    <lineage>
        <taxon>Eukaryota</taxon>
        <taxon>Metazoa</taxon>
        <taxon>Chordata</taxon>
        <taxon>Craniata</taxon>
        <taxon>Vertebrata</taxon>
        <taxon>Euteleostomi</taxon>
        <taxon>Actinopterygii</taxon>
        <taxon>Neopterygii</taxon>
        <taxon>Teleostei</taxon>
        <taxon>Neoteleostei</taxon>
        <taxon>Acanthomorphata</taxon>
        <taxon>Eupercaria</taxon>
        <taxon>Perciformes</taxon>
        <taxon>Cottioidei</taxon>
        <taxon>Cottales</taxon>
        <taxon>Liparidae</taxon>
        <taxon>Liparis</taxon>
    </lineage>
</organism>
<reference evidence="1 2" key="1">
    <citation type="submission" date="2019-03" db="EMBL/GenBank/DDBJ databases">
        <title>First draft genome of Liparis tanakae, snailfish: a comprehensive survey of snailfish specific genes.</title>
        <authorList>
            <person name="Kim W."/>
            <person name="Song I."/>
            <person name="Jeong J.-H."/>
            <person name="Kim D."/>
            <person name="Kim S."/>
            <person name="Ryu S."/>
            <person name="Song J.Y."/>
            <person name="Lee S.K."/>
        </authorList>
    </citation>
    <scope>NUCLEOTIDE SEQUENCE [LARGE SCALE GENOMIC DNA]</scope>
    <source>
        <tissue evidence="1">Muscle</tissue>
    </source>
</reference>
<dbReference type="Proteomes" id="UP000314294">
    <property type="component" value="Unassembled WGS sequence"/>
</dbReference>
<dbReference type="EMBL" id="SRLO01000151">
    <property type="protein sequence ID" value="TNN71361.1"/>
    <property type="molecule type" value="Genomic_DNA"/>
</dbReference>
<sequence length="286" mass="31727">MYTYTPSPFTYTAQIYSTHVRQATYLLQSREVDNRKAEESGLNMCTQLQLEAVQSNRSAGNPIARNQSASAVICDVITAKECDVRTVQKPREDTIKEMHVNCFLYSVYPYLQRQTEKRITKSDVVLHQLFELTHRIQGLSQPSGQRLVLLLPRHHHLLQRLPLGPILPCLKEGIRVCRASRAISSCFLRAPWRSCVRWLTSPSSCSWVVSCSARETESSGRTSFSAVSLSSEISPRAAERFSSVSASAACSSSTLPLSTWSCCCCCSEEADEAPLLSASCFCAALS</sequence>
<proteinExistence type="predicted"/>